<evidence type="ECO:0000313" key="3">
    <source>
        <dbReference type="EMBL" id="KAK3254301.1"/>
    </source>
</evidence>
<name>A0AAE0F6Y9_9CHLO</name>
<dbReference type="Proteomes" id="UP001190700">
    <property type="component" value="Unassembled WGS sequence"/>
</dbReference>
<dbReference type="AlphaFoldDB" id="A0AAE0F6Y9"/>
<dbReference type="Gene3D" id="2.60.120.10">
    <property type="entry name" value="Jelly Rolls"/>
    <property type="match status" value="1"/>
</dbReference>
<proteinExistence type="predicted"/>
<dbReference type="PROSITE" id="PS50042">
    <property type="entry name" value="CNMP_BINDING_3"/>
    <property type="match status" value="1"/>
</dbReference>
<organism evidence="3 4">
    <name type="scientific">Cymbomonas tetramitiformis</name>
    <dbReference type="NCBI Taxonomy" id="36881"/>
    <lineage>
        <taxon>Eukaryota</taxon>
        <taxon>Viridiplantae</taxon>
        <taxon>Chlorophyta</taxon>
        <taxon>Pyramimonadophyceae</taxon>
        <taxon>Pyramimonadales</taxon>
        <taxon>Pyramimonadaceae</taxon>
        <taxon>Cymbomonas</taxon>
    </lineage>
</organism>
<evidence type="ECO:0000256" key="1">
    <source>
        <dbReference type="SAM" id="MobiDB-lite"/>
    </source>
</evidence>
<accession>A0AAE0F6Y9</accession>
<dbReference type="InterPro" id="IPR018490">
    <property type="entry name" value="cNMP-bd_dom_sf"/>
</dbReference>
<dbReference type="InterPro" id="IPR000595">
    <property type="entry name" value="cNMP-bd_dom"/>
</dbReference>
<keyword evidence="4" id="KW-1185">Reference proteome</keyword>
<dbReference type="EMBL" id="LGRX02023781">
    <property type="protein sequence ID" value="KAK3254301.1"/>
    <property type="molecule type" value="Genomic_DNA"/>
</dbReference>
<dbReference type="InterPro" id="IPR014710">
    <property type="entry name" value="RmlC-like_jellyroll"/>
</dbReference>
<reference evidence="3 4" key="1">
    <citation type="journal article" date="2015" name="Genome Biol. Evol.">
        <title>Comparative Genomics of a Bacterivorous Green Alga Reveals Evolutionary Causalities and Consequences of Phago-Mixotrophic Mode of Nutrition.</title>
        <authorList>
            <person name="Burns J.A."/>
            <person name="Paasch A."/>
            <person name="Narechania A."/>
            <person name="Kim E."/>
        </authorList>
    </citation>
    <scope>NUCLEOTIDE SEQUENCE [LARGE SCALE GENOMIC DNA]</scope>
    <source>
        <strain evidence="3 4">PLY_AMNH</strain>
    </source>
</reference>
<evidence type="ECO:0000259" key="2">
    <source>
        <dbReference type="PROSITE" id="PS50042"/>
    </source>
</evidence>
<evidence type="ECO:0000313" key="4">
    <source>
        <dbReference type="Proteomes" id="UP001190700"/>
    </source>
</evidence>
<gene>
    <name evidence="3" type="ORF">CYMTET_36482</name>
</gene>
<feature type="domain" description="Cyclic nucleotide-binding" evidence="2">
    <location>
        <begin position="62"/>
        <end position="117"/>
    </location>
</feature>
<feature type="region of interest" description="Disordered" evidence="1">
    <location>
        <begin position="24"/>
        <end position="51"/>
    </location>
</feature>
<feature type="compositionally biased region" description="Polar residues" evidence="1">
    <location>
        <begin position="40"/>
        <end position="51"/>
    </location>
</feature>
<sequence>MLTRLTSNPSPGRDAWRQTCDAFSRPSKLETELSTPPPNTARTELWSSPSGPSSAAHMYLAGMGFGYKSLENGCDSAASVVAAKSCRVFKMDKAAFQRTLGHPKFGLVAIRSDFLQTEVKAFCSTTENQRSLPSPAVLRKLAMVLKYQRFKKGHVINLLTDENIYFVKVGDLRLMELQSWPSASVGARCNSIIVHPAVISGCTGFVITACCVTTCCVTGRQSPRLTD</sequence>
<dbReference type="SUPFAM" id="SSF51206">
    <property type="entry name" value="cAMP-binding domain-like"/>
    <property type="match status" value="1"/>
</dbReference>
<comment type="caution">
    <text evidence="3">The sequence shown here is derived from an EMBL/GenBank/DDBJ whole genome shotgun (WGS) entry which is preliminary data.</text>
</comment>
<protein>
    <recommendedName>
        <fullName evidence="2">Cyclic nucleotide-binding domain-containing protein</fullName>
    </recommendedName>
</protein>